<sequence length="89" mass="9768">MFSKTLGISSIDEHVSFCLVTIAFSAKNAPNHEGSFELVLKYGGWENGETPAGMDGQACRHPRGKRFVFPSTIASYKNIETESSRINSL</sequence>
<organism evidence="1 2">
    <name type="scientific">Halobacillus litoralis</name>
    <dbReference type="NCBI Taxonomy" id="45668"/>
    <lineage>
        <taxon>Bacteria</taxon>
        <taxon>Bacillati</taxon>
        <taxon>Bacillota</taxon>
        <taxon>Bacilli</taxon>
        <taxon>Bacillales</taxon>
        <taxon>Bacillaceae</taxon>
        <taxon>Halobacillus</taxon>
    </lineage>
</organism>
<evidence type="ECO:0000313" key="2">
    <source>
        <dbReference type="Proteomes" id="UP000287756"/>
    </source>
</evidence>
<protein>
    <submittedName>
        <fullName evidence="1">Uncharacterized protein</fullName>
    </submittedName>
</protein>
<dbReference type="KEGG" id="hli:HLI_19680"/>
<name>A0A410MHZ2_9BACI</name>
<evidence type="ECO:0000313" key="1">
    <source>
        <dbReference type="EMBL" id="QAS54275.1"/>
    </source>
</evidence>
<dbReference type="Proteomes" id="UP000287756">
    <property type="component" value="Chromosome"/>
</dbReference>
<reference evidence="1 2" key="1">
    <citation type="submission" date="2018-01" db="EMBL/GenBank/DDBJ databases">
        <title>The whole genome sequencing and assembly of Halobacillus litoralis ERB031 strain.</title>
        <authorList>
            <person name="Lee S.-J."/>
            <person name="Park M.-K."/>
            <person name="Kim J.-Y."/>
            <person name="Lee Y.-J."/>
            <person name="Yi H."/>
            <person name="Bahn Y.-S."/>
            <person name="Kim J.F."/>
            <person name="Lee D.-W."/>
        </authorList>
    </citation>
    <scope>NUCLEOTIDE SEQUENCE [LARGE SCALE GENOMIC DNA]</scope>
    <source>
        <strain evidence="1 2">ERB 031</strain>
    </source>
</reference>
<dbReference type="EMBL" id="CP026118">
    <property type="protein sequence ID" value="QAS54275.1"/>
    <property type="molecule type" value="Genomic_DNA"/>
</dbReference>
<proteinExistence type="predicted"/>
<gene>
    <name evidence="1" type="ORF">HLI_19680</name>
</gene>
<accession>A0A410MHZ2</accession>
<dbReference type="AlphaFoldDB" id="A0A410MHZ2"/>